<evidence type="ECO:0000313" key="5">
    <source>
        <dbReference type="EMBL" id="SHK60122.1"/>
    </source>
</evidence>
<sequence length="275" mass="29397">MKTNLTILLYSLILITAALSPVSACGDDMAAAIQNGDLQGVLRLLENGCNIESSNEAGDSPLLQACLADQEEIALALIDQGANVNVQPPRHGLTPLMVASVKGMEQAAQSLVSSGAAVNAQGLRGQTPLYFSIFSKDPRIVQLLLEAGADPNLNDELNQAPLFFAANAGRLEMVKMLLEYGADVDNRGGGLGQDALMAASIQGNYEIAKLLLEKDAKFHIPDKQGMTALKFASQLGHTDIVNLFLARYAHPLLPPFVDSMKEKQSAVEERKAKQE</sequence>
<gene>
    <name evidence="5" type="ORF">SAMN02745216_03746</name>
</gene>
<dbReference type="InterPro" id="IPR002110">
    <property type="entry name" value="Ankyrin_rpt"/>
</dbReference>
<evidence type="ECO:0000256" key="1">
    <source>
        <dbReference type="ARBA" id="ARBA00022737"/>
    </source>
</evidence>
<keyword evidence="2 3" id="KW-0040">ANK repeat</keyword>
<reference evidence="6" key="1">
    <citation type="submission" date="2016-11" db="EMBL/GenBank/DDBJ databases">
        <authorList>
            <person name="Varghese N."/>
            <person name="Submissions S."/>
        </authorList>
    </citation>
    <scope>NUCLEOTIDE SEQUENCE [LARGE SCALE GENOMIC DNA]</scope>
    <source>
        <strain evidence="6">DSM 16219</strain>
    </source>
</reference>
<evidence type="ECO:0000256" key="4">
    <source>
        <dbReference type="SAM" id="SignalP"/>
    </source>
</evidence>
<feature type="repeat" description="ANK" evidence="3">
    <location>
        <begin position="191"/>
        <end position="223"/>
    </location>
</feature>
<proteinExistence type="predicted"/>
<keyword evidence="6" id="KW-1185">Reference proteome</keyword>
<dbReference type="EMBL" id="FQZU01000028">
    <property type="protein sequence ID" value="SHK60122.1"/>
    <property type="molecule type" value="Genomic_DNA"/>
</dbReference>
<dbReference type="PANTHER" id="PTHR24173:SF74">
    <property type="entry name" value="ANKYRIN REPEAT DOMAIN-CONTAINING PROTEIN 16"/>
    <property type="match status" value="1"/>
</dbReference>
<feature type="repeat" description="ANK" evidence="3">
    <location>
        <begin position="57"/>
        <end position="89"/>
    </location>
</feature>
<evidence type="ECO:0000256" key="3">
    <source>
        <dbReference type="PROSITE-ProRule" id="PRU00023"/>
    </source>
</evidence>
<accession>A0A1M6TSZ6</accession>
<dbReference type="InterPro" id="IPR036770">
    <property type="entry name" value="Ankyrin_rpt-contain_sf"/>
</dbReference>
<organism evidence="5 6">
    <name type="scientific">Desulfatibacillum alkenivorans DSM 16219</name>
    <dbReference type="NCBI Taxonomy" id="1121393"/>
    <lineage>
        <taxon>Bacteria</taxon>
        <taxon>Pseudomonadati</taxon>
        <taxon>Thermodesulfobacteriota</taxon>
        <taxon>Desulfobacteria</taxon>
        <taxon>Desulfobacterales</taxon>
        <taxon>Desulfatibacillaceae</taxon>
        <taxon>Desulfatibacillum</taxon>
    </lineage>
</organism>
<dbReference type="AlphaFoldDB" id="A0A1M6TSZ6"/>
<feature type="signal peptide" evidence="4">
    <location>
        <begin position="1"/>
        <end position="26"/>
    </location>
</feature>
<dbReference type="Pfam" id="PF00023">
    <property type="entry name" value="Ank"/>
    <property type="match status" value="1"/>
</dbReference>
<dbReference type="PROSITE" id="PS50297">
    <property type="entry name" value="ANK_REP_REGION"/>
    <property type="match status" value="4"/>
</dbReference>
<dbReference type="SMART" id="SM00248">
    <property type="entry name" value="ANK"/>
    <property type="match status" value="6"/>
</dbReference>
<dbReference type="SUPFAM" id="SSF48403">
    <property type="entry name" value="Ankyrin repeat"/>
    <property type="match status" value="1"/>
</dbReference>
<dbReference type="STRING" id="1121393.SAMN02745216_03746"/>
<dbReference type="RefSeq" id="WP_073477781.1">
    <property type="nucleotide sequence ID" value="NZ_FQZU01000028.1"/>
</dbReference>
<feature type="chain" id="PRO_5013336915" evidence="4">
    <location>
        <begin position="27"/>
        <end position="275"/>
    </location>
</feature>
<feature type="repeat" description="ANK" evidence="3">
    <location>
        <begin position="124"/>
        <end position="156"/>
    </location>
</feature>
<dbReference type="OrthoDB" id="5504283at2"/>
<feature type="repeat" description="ANK" evidence="3">
    <location>
        <begin position="91"/>
        <end position="123"/>
    </location>
</feature>
<dbReference type="PRINTS" id="PR01415">
    <property type="entry name" value="ANKYRIN"/>
</dbReference>
<dbReference type="Pfam" id="PF12796">
    <property type="entry name" value="Ank_2"/>
    <property type="match status" value="2"/>
</dbReference>
<keyword evidence="4" id="KW-0732">Signal</keyword>
<feature type="repeat" description="ANK" evidence="3">
    <location>
        <begin position="157"/>
        <end position="189"/>
    </location>
</feature>
<dbReference type="Proteomes" id="UP000183994">
    <property type="component" value="Unassembled WGS sequence"/>
</dbReference>
<protein>
    <submittedName>
        <fullName evidence="5">Ankyrin repeat</fullName>
    </submittedName>
</protein>
<evidence type="ECO:0000256" key="2">
    <source>
        <dbReference type="ARBA" id="ARBA00023043"/>
    </source>
</evidence>
<dbReference type="PROSITE" id="PS50088">
    <property type="entry name" value="ANK_REPEAT"/>
    <property type="match status" value="5"/>
</dbReference>
<dbReference type="PANTHER" id="PTHR24173">
    <property type="entry name" value="ANKYRIN REPEAT CONTAINING"/>
    <property type="match status" value="1"/>
</dbReference>
<keyword evidence="1" id="KW-0677">Repeat</keyword>
<evidence type="ECO:0000313" key="6">
    <source>
        <dbReference type="Proteomes" id="UP000183994"/>
    </source>
</evidence>
<name>A0A1M6TSZ6_9BACT</name>
<dbReference type="Gene3D" id="1.25.40.20">
    <property type="entry name" value="Ankyrin repeat-containing domain"/>
    <property type="match status" value="2"/>
</dbReference>